<dbReference type="SUPFAM" id="SSF82171">
    <property type="entry name" value="DPP6 N-terminal domain-like"/>
    <property type="match status" value="1"/>
</dbReference>
<evidence type="ECO:0000256" key="9">
    <source>
        <dbReference type="ARBA" id="ARBA00023034"/>
    </source>
</evidence>
<dbReference type="RefSeq" id="XP_011397723.1">
    <property type="nucleotide sequence ID" value="XM_011399421.1"/>
</dbReference>
<evidence type="ECO:0000256" key="11">
    <source>
        <dbReference type="SAM" id="Coils"/>
    </source>
</evidence>
<evidence type="ECO:0000256" key="6">
    <source>
        <dbReference type="ARBA" id="ARBA00022692"/>
    </source>
</evidence>
<dbReference type="OrthoDB" id="1158011at2759"/>
<dbReference type="InterPro" id="IPR002659">
    <property type="entry name" value="Glyco_trans_31"/>
</dbReference>
<evidence type="ECO:0000256" key="8">
    <source>
        <dbReference type="ARBA" id="ARBA00022989"/>
    </source>
</evidence>
<sequence length="1021" mass="108038">MVERLPLGRYRPLLRCKEAWVKHLEAEAAAIRTEMARLQAQIDVLSSMPQTGEGGWGGAGLNDSLPIHPSFRQSVRLPEPFLFVGVLSTGGSRGRRNAVRATWMATAPPEVMVKFVLYEEERSARIREEAAEYGDMVFVPSRGQIDYRSIVVKVWSMVEWVVAHTNPNFIMKTDDDAYIDCPALVKDLRSRCQNADCRNERLYWGEEKRKGEVIVTSGNKWSNEEYWKYTGLKEYFPYMFGGGYLTALKTMPNEDATFGFWVNGLNLARVDHPLVMASAGTCCLEEADLGGDPHATRGYHWLARQPWRGDGGALLVQRTRSTPAISLPGQGLHIEVLHLDAARLTTRMHSSLNASTLASTTAWGWRRGAYAHWLGPDVVAYAAWACGLQEPCTEIRALGDESRRTTLQRPLVAVSRDGTLGLCVSLTRLEAAAPGFGVARAEPGTRFGALAADGLWIQRLDGAEAAPPPRLLLSYERLLAAAQKTRRRAAAPAQAPGIEPGSGSGRAKHRGSPDRAFTFTANATGGDLWAVPGLPEDRAAALAEGESGVLAACFHSSVFLIQVEGRSARPLALPAPLAAVAGNVTHCAFAPGRGDTLAVELSRSGWAGPARHVAVWNLATGDVFPAAKYEDASWPGPHHLLTDLVPAWSPDGHTLALSTSGLWDQGCQAVLQDVSPAQAWAGGGLGEEEPWPGRARQSAAPTLLPGPGALAPAGAAGPAEALPSEGRAAGAASEAALPDVRVLLDVTGGRLSGLAHLRRAGADLAAWSLHAVVVLEETAAAGDARSAGDMKSTGDAAMAGDAAAASVGSSQATAASAAPGGAPPHLRMHFWQSNTAGTTPPQAGPVLASASLPAIKDALLGSQATGGAGGWRGAGWRGPWADLRAWVGWGASADAAPWRPEWALGAGAGAEEDPAAAELAAFISGRLADCAWERGPGSVVLALALPANLHYAVLQRLALDGSLHLLARVLVVWPVDVLTWHQAQAWEGVLGTVHLPWEYLSPGDAPAAERQRRGWDGAARE</sequence>
<accession>A0A087SGI1</accession>
<dbReference type="GeneID" id="23613105"/>
<keyword evidence="11" id="KW-0175">Coiled coil</keyword>
<evidence type="ECO:0000256" key="12">
    <source>
        <dbReference type="SAM" id="MobiDB-lite"/>
    </source>
</evidence>
<dbReference type="PANTHER" id="PTHR11214:SF3">
    <property type="entry name" value="BETA-1,3-GALACTOSYLTRANSFERASE 6"/>
    <property type="match status" value="1"/>
</dbReference>
<evidence type="ECO:0000256" key="2">
    <source>
        <dbReference type="ARBA" id="ARBA00004922"/>
    </source>
</evidence>
<proteinExistence type="inferred from homology"/>
<name>A0A087SGI1_AUXPR</name>
<dbReference type="UniPathway" id="UPA00378"/>
<evidence type="ECO:0000256" key="5">
    <source>
        <dbReference type="ARBA" id="ARBA00022679"/>
    </source>
</evidence>
<dbReference type="Proteomes" id="UP000028924">
    <property type="component" value="Unassembled WGS sequence"/>
</dbReference>
<dbReference type="AlphaFoldDB" id="A0A087SGI1"/>
<dbReference type="KEGG" id="apro:F751_1714"/>
<comment type="similarity">
    <text evidence="3">Belongs to the glycosyltransferase 31 family.</text>
</comment>
<reference evidence="13 14" key="1">
    <citation type="journal article" date="2014" name="BMC Genomics">
        <title>Oil accumulation mechanisms of the oleaginous microalga Chlorella protothecoides revealed through its genome, transcriptomes, and proteomes.</title>
        <authorList>
            <person name="Gao C."/>
            <person name="Wang Y."/>
            <person name="Shen Y."/>
            <person name="Yan D."/>
            <person name="He X."/>
            <person name="Dai J."/>
            <person name="Wu Q."/>
        </authorList>
    </citation>
    <scope>NUCLEOTIDE SEQUENCE [LARGE SCALE GENOMIC DNA]</scope>
    <source>
        <strain evidence="13 14">0710</strain>
    </source>
</reference>
<dbReference type="eggNOG" id="KOG2288">
    <property type="taxonomic scope" value="Eukaryota"/>
</dbReference>
<dbReference type="Pfam" id="PF01762">
    <property type="entry name" value="Galactosyl_T"/>
    <property type="match status" value="1"/>
</dbReference>
<evidence type="ECO:0000256" key="4">
    <source>
        <dbReference type="ARBA" id="ARBA00022676"/>
    </source>
</evidence>
<dbReference type="GO" id="GO:0000139">
    <property type="term" value="C:Golgi membrane"/>
    <property type="evidence" value="ECO:0007669"/>
    <property type="project" value="UniProtKB-SubCell"/>
</dbReference>
<evidence type="ECO:0000313" key="13">
    <source>
        <dbReference type="EMBL" id="KFM24835.1"/>
    </source>
</evidence>
<keyword evidence="10" id="KW-0472">Membrane</keyword>
<evidence type="ECO:0000256" key="3">
    <source>
        <dbReference type="ARBA" id="ARBA00008661"/>
    </source>
</evidence>
<dbReference type="GO" id="GO:0016758">
    <property type="term" value="F:hexosyltransferase activity"/>
    <property type="evidence" value="ECO:0007669"/>
    <property type="project" value="InterPro"/>
</dbReference>
<feature type="region of interest" description="Disordered" evidence="12">
    <location>
        <begin position="488"/>
        <end position="512"/>
    </location>
</feature>
<keyword evidence="5 13" id="KW-0808">Transferase</keyword>
<keyword evidence="6" id="KW-0812">Transmembrane</keyword>
<keyword evidence="8" id="KW-1133">Transmembrane helix</keyword>
<keyword evidence="9" id="KW-0333">Golgi apparatus</keyword>
<evidence type="ECO:0000256" key="1">
    <source>
        <dbReference type="ARBA" id="ARBA00004323"/>
    </source>
</evidence>
<gene>
    <name evidence="13" type="ORF">F751_1714</name>
</gene>
<keyword evidence="14" id="KW-1185">Reference proteome</keyword>
<dbReference type="PANTHER" id="PTHR11214">
    <property type="entry name" value="BETA-1,3-N-ACETYLGLUCOSAMINYLTRANSFERASE"/>
    <property type="match status" value="1"/>
</dbReference>
<keyword evidence="4 13" id="KW-0328">Glycosyltransferase</keyword>
<evidence type="ECO:0000256" key="10">
    <source>
        <dbReference type="ARBA" id="ARBA00023136"/>
    </source>
</evidence>
<organism evidence="13 14">
    <name type="scientific">Auxenochlorella protothecoides</name>
    <name type="common">Green microalga</name>
    <name type="synonym">Chlorella protothecoides</name>
    <dbReference type="NCBI Taxonomy" id="3075"/>
    <lineage>
        <taxon>Eukaryota</taxon>
        <taxon>Viridiplantae</taxon>
        <taxon>Chlorophyta</taxon>
        <taxon>core chlorophytes</taxon>
        <taxon>Trebouxiophyceae</taxon>
        <taxon>Chlorellales</taxon>
        <taxon>Chlorellaceae</taxon>
        <taxon>Auxenochlorella</taxon>
    </lineage>
</organism>
<feature type="coiled-coil region" evidence="11">
    <location>
        <begin position="21"/>
        <end position="48"/>
    </location>
</feature>
<evidence type="ECO:0000313" key="14">
    <source>
        <dbReference type="Proteomes" id="UP000028924"/>
    </source>
</evidence>
<evidence type="ECO:0000256" key="7">
    <source>
        <dbReference type="ARBA" id="ARBA00022968"/>
    </source>
</evidence>
<keyword evidence="7" id="KW-0735">Signal-anchor</keyword>
<feature type="compositionally biased region" description="Low complexity" evidence="12">
    <location>
        <begin position="699"/>
        <end position="727"/>
    </location>
</feature>
<comment type="subcellular location">
    <subcellularLocation>
        <location evidence="1">Golgi apparatus membrane</location>
        <topology evidence="1">Single-pass type II membrane protein</topology>
    </subcellularLocation>
</comment>
<dbReference type="EMBL" id="KL662111">
    <property type="protein sequence ID" value="KFM24835.1"/>
    <property type="molecule type" value="Genomic_DNA"/>
</dbReference>
<feature type="region of interest" description="Disordered" evidence="12">
    <location>
        <begin position="680"/>
        <end position="727"/>
    </location>
</feature>
<protein>
    <submittedName>
        <fullName evidence="13">Beta-1,3-galactosyltransferase 6</fullName>
    </submittedName>
</protein>
<comment type="pathway">
    <text evidence="2">Protein modification; protein glycosylation.</text>
</comment>
<dbReference type="Gene3D" id="3.90.550.50">
    <property type="match status" value="1"/>
</dbReference>